<reference evidence="3" key="3">
    <citation type="submission" date="2018-08" db="UniProtKB">
        <authorList>
            <consortium name="EnsemblPlants"/>
        </authorList>
    </citation>
    <scope>IDENTIFICATION</scope>
    <source>
        <strain evidence="3">cv. Bd21</strain>
    </source>
</reference>
<evidence type="ECO:0000313" key="2">
    <source>
        <dbReference type="EMBL" id="PNT65062.1"/>
    </source>
</evidence>
<accession>A0A2K2CSR6</accession>
<feature type="transmembrane region" description="Helical" evidence="1">
    <location>
        <begin position="7"/>
        <end position="27"/>
    </location>
</feature>
<keyword evidence="1" id="KW-1133">Transmembrane helix</keyword>
<dbReference type="Proteomes" id="UP000008810">
    <property type="component" value="Chromosome 4"/>
</dbReference>
<keyword evidence="1" id="KW-0472">Membrane</keyword>
<dbReference type="Gramene" id="PNT65062">
    <property type="protein sequence ID" value="PNT65062"/>
    <property type="gene ID" value="BRADI_4g36951v3"/>
</dbReference>
<dbReference type="EMBL" id="CM000883">
    <property type="protein sequence ID" value="PNT65062.1"/>
    <property type="molecule type" value="Genomic_DNA"/>
</dbReference>
<evidence type="ECO:0000313" key="3">
    <source>
        <dbReference type="EnsemblPlants" id="PNT65062"/>
    </source>
</evidence>
<evidence type="ECO:0000313" key="4">
    <source>
        <dbReference type="Proteomes" id="UP000008810"/>
    </source>
</evidence>
<dbReference type="EnsemblPlants" id="PNT65062">
    <property type="protein sequence ID" value="PNT65062"/>
    <property type="gene ID" value="BRADI_4g36951v3"/>
</dbReference>
<reference evidence="2" key="2">
    <citation type="submission" date="2017-06" db="EMBL/GenBank/DDBJ databases">
        <title>WGS assembly of Brachypodium distachyon.</title>
        <authorList>
            <consortium name="The International Brachypodium Initiative"/>
            <person name="Lucas S."/>
            <person name="Harmon-Smith M."/>
            <person name="Lail K."/>
            <person name="Tice H."/>
            <person name="Grimwood J."/>
            <person name="Bruce D."/>
            <person name="Barry K."/>
            <person name="Shu S."/>
            <person name="Lindquist E."/>
            <person name="Wang M."/>
            <person name="Pitluck S."/>
            <person name="Vogel J.P."/>
            <person name="Garvin D.F."/>
            <person name="Mockler T.C."/>
            <person name="Schmutz J."/>
            <person name="Rokhsar D."/>
            <person name="Bevan M.W."/>
        </authorList>
    </citation>
    <scope>NUCLEOTIDE SEQUENCE</scope>
    <source>
        <strain evidence="2">Bd21</strain>
    </source>
</reference>
<dbReference type="AlphaFoldDB" id="A0A2K2CSR6"/>
<dbReference type="FunCoup" id="A0A2K2CSR6">
    <property type="interactions" value="797"/>
</dbReference>
<sequence length="73" mass="7933">MIYSIAIALKGSVILPSLVYPISWYILTSGTSNRLLLAVYTVEWSFSATSDVAQHSSSCSAAVIMIHCYFVAN</sequence>
<evidence type="ECO:0000256" key="1">
    <source>
        <dbReference type="SAM" id="Phobius"/>
    </source>
</evidence>
<proteinExistence type="predicted"/>
<keyword evidence="1" id="KW-0812">Transmembrane</keyword>
<keyword evidence="4" id="KW-1185">Reference proteome</keyword>
<reference evidence="2 3" key="1">
    <citation type="journal article" date="2010" name="Nature">
        <title>Genome sequencing and analysis of the model grass Brachypodium distachyon.</title>
        <authorList>
            <consortium name="International Brachypodium Initiative"/>
        </authorList>
    </citation>
    <scope>NUCLEOTIDE SEQUENCE [LARGE SCALE GENOMIC DNA]</scope>
    <source>
        <strain evidence="2 3">Bd21</strain>
    </source>
</reference>
<gene>
    <name evidence="2" type="ORF">BRADI_4g36951v3</name>
</gene>
<organism evidence="2">
    <name type="scientific">Brachypodium distachyon</name>
    <name type="common">Purple false brome</name>
    <name type="synonym">Trachynia distachya</name>
    <dbReference type="NCBI Taxonomy" id="15368"/>
    <lineage>
        <taxon>Eukaryota</taxon>
        <taxon>Viridiplantae</taxon>
        <taxon>Streptophyta</taxon>
        <taxon>Embryophyta</taxon>
        <taxon>Tracheophyta</taxon>
        <taxon>Spermatophyta</taxon>
        <taxon>Magnoliopsida</taxon>
        <taxon>Liliopsida</taxon>
        <taxon>Poales</taxon>
        <taxon>Poaceae</taxon>
        <taxon>BOP clade</taxon>
        <taxon>Pooideae</taxon>
        <taxon>Stipodae</taxon>
        <taxon>Brachypodieae</taxon>
        <taxon>Brachypodium</taxon>
    </lineage>
</organism>
<dbReference type="InParanoid" id="A0A2K2CSR6"/>
<protein>
    <submittedName>
        <fullName evidence="2 3">Uncharacterized protein</fullName>
    </submittedName>
</protein>
<name>A0A2K2CSR6_BRADI</name>